<evidence type="ECO:0000256" key="4">
    <source>
        <dbReference type="ARBA" id="ARBA00023136"/>
    </source>
</evidence>
<evidence type="ECO:0000256" key="3">
    <source>
        <dbReference type="ARBA" id="ARBA00022989"/>
    </source>
</evidence>
<feature type="transmembrane region" description="Helical" evidence="5">
    <location>
        <begin position="12"/>
        <end position="36"/>
    </location>
</feature>
<dbReference type="AlphaFoldDB" id="A0A5J6MJX3"/>
<dbReference type="EMBL" id="CP042906">
    <property type="protein sequence ID" value="QEX17683.1"/>
    <property type="molecule type" value="Genomic_DNA"/>
</dbReference>
<evidence type="ECO:0000259" key="6">
    <source>
        <dbReference type="Pfam" id="PF00892"/>
    </source>
</evidence>
<dbReference type="RefSeq" id="WP_225308265.1">
    <property type="nucleotide sequence ID" value="NZ_CP042906.1"/>
</dbReference>
<dbReference type="Pfam" id="PF00892">
    <property type="entry name" value="EamA"/>
    <property type="match status" value="2"/>
</dbReference>
<feature type="transmembrane region" description="Helical" evidence="5">
    <location>
        <begin position="192"/>
        <end position="213"/>
    </location>
</feature>
<reference evidence="7 8" key="1">
    <citation type="submission" date="2019-08" db="EMBL/GenBank/DDBJ databases">
        <title>Hyperibacter terrae gen. nov., sp. nov. and Hyperibacter viscosus sp. nov., two new members in the family Rhodospirillaceae isolated from the rhizosphere of Hypericum perforatum.</title>
        <authorList>
            <person name="Noviana Z."/>
        </authorList>
    </citation>
    <scope>NUCLEOTIDE SEQUENCE [LARGE SCALE GENOMIC DNA]</scope>
    <source>
        <strain evidence="7 8">R5913</strain>
    </source>
</reference>
<accession>A0A5J6MJX3</accession>
<feature type="transmembrane region" description="Helical" evidence="5">
    <location>
        <begin position="258"/>
        <end position="277"/>
    </location>
</feature>
<feature type="transmembrane region" description="Helical" evidence="5">
    <location>
        <begin position="225"/>
        <end position="246"/>
    </location>
</feature>
<proteinExistence type="predicted"/>
<feature type="domain" description="EamA" evidence="6">
    <location>
        <begin position="163"/>
        <end position="299"/>
    </location>
</feature>
<keyword evidence="3 5" id="KW-1133">Transmembrane helix</keyword>
<feature type="transmembrane region" description="Helical" evidence="5">
    <location>
        <begin position="99"/>
        <end position="123"/>
    </location>
</feature>
<keyword evidence="2 5" id="KW-0812">Transmembrane</keyword>
<evidence type="ECO:0000256" key="5">
    <source>
        <dbReference type="SAM" id="Phobius"/>
    </source>
</evidence>
<organism evidence="7 8">
    <name type="scientific">Hypericibacter terrae</name>
    <dbReference type="NCBI Taxonomy" id="2602015"/>
    <lineage>
        <taxon>Bacteria</taxon>
        <taxon>Pseudomonadati</taxon>
        <taxon>Pseudomonadota</taxon>
        <taxon>Alphaproteobacteria</taxon>
        <taxon>Rhodospirillales</taxon>
        <taxon>Dongiaceae</taxon>
        <taxon>Hypericibacter</taxon>
    </lineage>
</organism>
<dbReference type="InterPro" id="IPR037185">
    <property type="entry name" value="EmrE-like"/>
</dbReference>
<keyword evidence="8" id="KW-1185">Reference proteome</keyword>
<gene>
    <name evidence="7" type="ORF">FRZ44_29860</name>
</gene>
<feature type="transmembrane region" description="Helical" evidence="5">
    <location>
        <begin position="135"/>
        <end position="155"/>
    </location>
</feature>
<evidence type="ECO:0000313" key="7">
    <source>
        <dbReference type="EMBL" id="QEX17683.1"/>
    </source>
</evidence>
<evidence type="ECO:0000313" key="8">
    <source>
        <dbReference type="Proteomes" id="UP000326202"/>
    </source>
</evidence>
<comment type="subcellular location">
    <subcellularLocation>
        <location evidence="1">Membrane</location>
        <topology evidence="1">Multi-pass membrane protein</topology>
    </subcellularLocation>
</comment>
<protein>
    <submittedName>
        <fullName evidence="7">ABC transporter permease</fullName>
    </submittedName>
</protein>
<dbReference type="PANTHER" id="PTHR32322:SF9">
    <property type="entry name" value="AMINO-ACID METABOLITE EFFLUX PUMP-RELATED"/>
    <property type="match status" value="1"/>
</dbReference>
<dbReference type="InterPro" id="IPR000620">
    <property type="entry name" value="EamA_dom"/>
</dbReference>
<feature type="transmembrane region" description="Helical" evidence="5">
    <location>
        <begin position="289"/>
        <end position="308"/>
    </location>
</feature>
<sequence length="311" mass="33007">MTASSPPQRMTGWEWTLLGLLSLVWGGSFFFNRILVVELHPFTIVFGRVAIAAVTLLVVLRLSGQALPRSRALWRSFFIMGLLNNLIPFALIVWGQTQIASGLAAILNATTPLFTALVVHYLAKDERERLTGNRLLGVVIGFVGVVLIVGPASLAGLGLNLMAQIAVLGGAVSYGFANNFGRRFRSAGVPPLVAAAGQVCATSVMSLPLMLIIDRPWELTMAPSLITWAALVGLGILSTALAYVIFFRLLSGAGAVNVALVTLLVPASALMLGALVFAERLDRNELLGMAVILAGLIVIDGRVLVALARKL</sequence>
<feature type="transmembrane region" description="Helical" evidence="5">
    <location>
        <begin position="72"/>
        <end position="93"/>
    </location>
</feature>
<evidence type="ECO:0000256" key="2">
    <source>
        <dbReference type="ARBA" id="ARBA00022692"/>
    </source>
</evidence>
<feature type="domain" description="EamA" evidence="6">
    <location>
        <begin position="17"/>
        <end position="149"/>
    </location>
</feature>
<dbReference type="PANTHER" id="PTHR32322">
    <property type="entry name" value="INNER MEMBRANE TRANSPORTER"/>
    <property type="match status" value="1"/>
</dbReference>
<dbReference type="KEGG" id="htq:FRZ44_29860"/>
<dbReference type="InterPro" id="IPR050638">
    <property type="entry name" value="AA-Vitamin_Transporters"/>
</dbReference>
<feature type="transmembrane region" description="Helical" evidence="5">
    <location>
        <begin position="42"/>
        <end position="60"/>
    </location>
</feature>
<evidence type="ECO:0000256" key="1">
    <source>
        <dbReference type="ARBA" id="ARBA00004141"/>
    </source>
</evidence>
<keyword evidence="4 5" id="KW-0472">Membrane</keyword>
<feature type="transmembrane region" description="Helical" evidence="5">
    <location>
        <begin position="161"/>
        <end position="180"/>
    </location>
</feature>
<dbReference type="SUPFAM" id="SSF103481">
    <property type="entry name" value="Multidrug resistance efflux transporter EmrE"/>
    <property type="match status" value="2"/>
</dbReference>
<dbReference type="Proteomes" id="UP000326202">
    <property type="component" value="Chromosome"/>
</dbReference>
<name>A0A5J6MJX3_9PROT</name>
<dbReference type="GO" id="GO:0016020">
    <property type="term" value="C:membrane"/>
    <property type="evidence" value="ECO:0007669"/>
    <property type="project" value="UniProtKB-SubCell"/>
</dbReference>